<feature type="compositionally biased region" description="Low complexity" evidence="1">
    <location>
        <begin position="245"/>
        <end position="259"/>
    </location>
</feature>
<reference evidence="2 3" key="1">
    <citation type="submission" date="2024-02" db="EMBL/GenBank/DDBJ databases">
        <authorList>
            <person name="Chen Y."/>
            <person name="Shah S."/>
            <person name="Dougan E. K."/>
            <person name="Thang M."/>
            <person name="Chan C."/>
        </authorList>
    </citation>
    <scope>NUCLEOTIDE SEQUENCE [LARGE SCALE GENOMIC DNA]</scope>
</reference>
<name>A0ABP0HJA2_9DINO</name>
<sequence length="307" mass="34143">MRNLRSLSMSKLQVAALLGMGAPPILIHLLDFVDQNLDKECGLHFRDLQCAEFFGGCESIVRGFRELGSSAQSCDITKDMVTQDLSSTMGLLRFMRLALRCQEGALGVLGTPCNSFGWMATSQHCRSYQNPWGDQSYPWVVLGNILASRSCLIILVLIARSVFWLVENPDHSQLRLLPPLVHIMSIPEILPLRVSWAMGYFGGWSIKPEMGFGNWPWMPYLNQKITKAMRLQIRQRAEVQRKQMVKTTVSKSSNKKSVSGGADMGASAAYPRDFGRHVASSHVSIINDPSTTLPDLQALVNGGFRDP</sequence>
<protein>
    <submittedName>
        <fullName evidence="2">Rhamnose biosynthetic enzyme 1</fullName>
    </submittedName>
</protein>
<evidence type="ECO:0000313" key="2">
    <source>
        <dbReference type="EMBL" id="CAK8990299.1"/>
    </source>
</evidence>
<proteinExistence type="predicted"/>
<dbReference type="EMBL" id="CAXAMM010001090">
    <property type="protein sequence ID" value="CAK8990299.1"/>
    <property type="molecule type" value="Genomic_DNA"/>
</dbReference>
<accession>A0ABP0HJA2</accession>
<keyword evidence="3" id="KW-1185">Reference proteome</keyword>
<comment type="caution">
    <text evidence="2">The sequence shown here is derived from an EMBL/GenBank/DDBJ whole genome shotgun (WGS) entry which is preliminary data.</text>
</comment>
<feature type="region of interest" description="Disordered" evidence="1">
    <location>
        <begin position="244"/>
        <end position="263"/>
    </location>
</feature>
<dbReference type="Proteomes" id="UP001642464">
    <property type="component" value="Unassembled WGS sequence"/>
</dbReference>
<evidence type="ECO:0000313" key="3">
    <source>
        <dbReference type="Proteomes" id="UP001642464"/>
    </source>
</evidence>
<evidence type="ECO:0000256" key="1">
    <source>
        <dbReference type="SAM" id="MobiDB-lite"/>
    </source>
</evidence>
<gene>
    <name evidence="2" type="ORF">SCF082_LOCUS2165</name>
</gene>
<feature type="non-terminal residue" evidence="2">
    <location>
        <position position="307"/>
    </location>
</feature>
<organism evidence="2 3">
    <name type="scientific">Durusdinium trenchii</name>
    <dbReference type="NCBI Taxonomy" id="1381693"/>
    <lineage>
        <taxon>Eukaryota</taxon>
        <taxon>Sar</taxon>
        <taxon>Alveolata</taxon>
        <taxon>Dinophyceae</taxon>
        <taxon>Suessiales</taxon>
        <taxon>Symbiodiniaceae</taxon>
        <taxon>Durusdinium</taxon>
    </lineage>
</organism>